<dbReference type="AlphaFoldDB" id="A0A7C5HB91"/>
<reference evidence="1" key="1">
    <citation type="journal article" date="2020" name="mSystems">
        <title>Genome- and Community-Level Interaction Insights into Carbon Utilization and Element Cycling Functions of Hydrothermarchaeota in Hydrothermal Sediment.</title>
        <authorList>
            <person name="Zhou Z."/>
            <person name="Liu Y."/>
            <person name="Xu W."/>
            <person name="Pan J."/>
            <person name="Luo Z.H."/>
            <person name="Li M."/>
        </authorList>
    </citation>
    <scope>NUCLEOTIDE SEQUENCE [LARGE SCALE GENOMIC DNA]</scope>
    <source>
        <strain evidence="1">HyVt-74</strain>
    </source>
</reference>
<name>A0A7C5HB91_UNCW3</name>
<organism evidence="1">
    <name type="scientific">candidate division WOR-3 bacterium</name>
    <dbReference type="NCBI Taxonomy" id="2052148"/>
    <lineage>
        <taxon>Bacteria</taxon>
        <taxon>Bacteria division WOR-3</taxon>
    </lineage>
</organism>
<dbReference type="EMBL" id="DRTB01000038">
    <property type="protein sequence ID" value="HHE04530.1"/>
    <property type="molecule type" value="Genomic_DNA"/>
</dbReference>
<protein>
    <submittedName>
        <fullName evidence="1">Uncharacterized protein</fullName>
    </submittedName>
</protein>
<gene>
    <name evidence="1" type="ORF">ENL19_00545</name>
</gene>
<dbReference type="Proteomes" id="UP000886110">
    <property type="component" value="Unassembled WGS sequence"/>
</dbReference>
<accession>A0A7C5HB91</accession>
<proteinExistence type="predicted"/>
<sequence>MVFLLVCFYTYTETIDAYIPKYDAYKQAEIIVLGEVMDSFVNDSICLFKKKRVFKGVIDDKIIALKYTYIKGRYLIQLKRIGSYDKFPLYKIEKFYDDIREVRFYTYVLRLKSKKRRIKRLY</sequence>
<comment type="caution">
    <text evidence="1">The sequence shown here is derived from an EMBL/GenBank/DDBJ whole genome shotgun (WGS) entry which is preliminary data.</text>
</comment>
<evidence type="ECO:0000313" key="1">
    <source>
        <dbReference type="EMBL" id="HHE04530.1"/>
    </source>
</evidence>
<feature type="non-terminal residue" evidence="1">
    <location>
        <position position="122"/>
    </location>
</feature>